<evidence type="ECO:0000313" key="2">
    <source>
        <dbReference type="Proteomes" id="UP001049176"/>
    </source>
</evidence>
<dbReference type="AlphaFoldDB" id="A0A9P7RT23"/>
<dbReference type="EMBL" id="CM032188">
    <property type="protein sequence ID" value="KAG7088957.1"/>
    <property type="molecule type" value="Genomic_DNA"/>
</dbReference>
<dbReference type="Proteomes" id="UP001049176">
    <property type="component" value="Chromosome 8"/>
</dbReference>
<evidence type="ECO:0000313" key="1">
    <source>
        <dbReference type="EMBL" id="KAG7088957.1"/>
    </source>
</evidence>
<name>A0A9P7RT23_9AGAR</name>
<dbReference type="OrthoDB" id="2877426at2759"/>
<accession>A0A9P7RT23</accession>
<organism evidence="1 2">
    <name type="scientific">Marasmius oreades</name>
    <name type="common">fairy-ring Marasmius</name>
    <dbReference type="NCBI Taxonomy" id="181124"/>
    <lineage>
        <taxon>Eukaryota</taxon>
        <taxon>Fungi</taxon>
        <taxon>Dikarya</taxon>
        <taxon>Basidiomycota</taxon>
        <taxon>Agaricomycotina</taxon>
        <taxon>Agaricomycetes</taxon>
        <taxon>Agaricomycetidae</taxon>
        <taxon>Agaricales</taxon>
        <taxon>Marasmiineae</taxon>
        <taxon>Marasmiaceae</taxon>
        <taxon>Marasmius</taxon>
    </lineage>
</organism>
<keyword evidence="2" id="KW-1185">Reference proteome</keyword>
<reference evidence="1" key="1">
    <citation type="journal article" date="2021" name="Genome Biol. Evol.">
        <title>The assembled and annotated genome of the fairy-ring fungus Marasmius oreades.</title>
        <authorList>
            <person name="Hiltunen M."/>
            <person name="Ament-Velasquez S.L."/>
            <person name="Johannesson H."/>
        </authorList>
    </citation>
    <scope>NUCLEOTIDE SEQUENCE</scope>
    <source>
        <strain evidence="1">03SP1</strain>
    </source>
</reference>
<protein>
    <recommendedName>
        <fullName evidence="3">F-box domain-containing protein</fullName>
    </recommendedName>
</protein>
<sequence>MLGTSENPLPTLTQTTFVDSSYQAHGLCQCNQCAPIVLGRTLPVLNQSTLVGTSDVTYNLGHHGAYAVTLTPHNRSALNELAGVPLLTSKLPDRQSIYPSHDLPYILTTTDPGREPPVKRLPAAILSYIFVLAHHREEPLYANFTYMCPFHALAFPWVVSSVCLQWHIVARNTKELWRKITISTGDHFTRRWVVNGYALRRWMLFFLGSPECLNPDQWSAYGSGMDVHLRTSASGFSNTDYQVLLILLEYSHYWRTLRLETHRPALSVIQMKGVHASSLETLDISLFCGDAVDIDLRATQTPSFPSLFLSAPKLKNLYASEASRCLHSFRLPWEQLDSIRITHCGLEHDRITLGLWLLANTMSIKTVQLEAKRSAPTKPTMNALIACTMFRNPSVQVFEYCCPEDEILYSNPFAIHVFDRLLLPNLKELILRDDSHPQSFQAARNMILRSKASISHLTVFGVLSRQGLYQLLEVVEPSIESLTVGINPLEAHYAFTSLEIINWFDFPRLKELTFVIRASPLMSYLATSPRWHRARCIRTLLNIIERRWPSPAIHPFGGNPRRRGVVPAASSAPLTKSRIVFRTSDLEIAEVLGTVLQDFDRGNVEVGLERVDPVPRLVVDPRQDAFVV</sequence>
<dbReference type="RefSeq" id="XP_043005428.1">
    <property type="nucleotide sequence ID" value="XM_043158057.1"/>
</dbReference>
<proteinExistence type="predicted"/>
<gene>
    <name evidence="1" type="ORF">E1B28_012902</name>
</gene>
<comment type="caution">
    <text evidence="1">The sequence shown here is derived from an EMBL/GenBank/DDBJ whole genome shotgun (WGS) entry which is preliminary data.</text>
</comment>
<dbReference type="KEGG" id="more:E1B28_012902"/>
<evidence type="ECO:0008006" key="3">
    <source>
        <dbReference type="Google" id="ProtNLM"/>
    </source>
</evidence>
<dbReference type="GeneID" id="66081977"/>